<dbReference type="EMBL" id="CAJVPU010034252">
    <property type="protein sequence ID" value="CAG8724674.1"/>
    <property type="molecule type" value="Genomic_DNA"/>
</dbReference>
<protein>
    <submittedName>
        <fullName evidence="1">3942_t:CDS:1</fullName>
    </submittedName>
</protein>
<evidence type="ECO:0000313" key="1">
    <source>
        <dbReference type="EMBL" id="CAG8724674.1"/>
    </source>
</evidence>
<accession>A0ACA9PV41</accession>
<evidence type="ECO:0000313" key="2">
    <source>
        <dbReference type="Proteomes" id="UP000789702"/>
    </source>
</evidence>
<reference evidence="1" key="1">
    <citation type="submission" date="2021-06" db="EMBL/GenBank/DDBJ databases">
        <authorList>
            <person name="Kallberg Y."/>
            <person name="Tangrot J."/>
            <person name="Rosling A."/>
        </authorList>
    </citation>
    <scope>NUCLEOTIDE SEQUENCE</scope>
    <source>
        <strain evidence="1">IL203A</strain>
    </source>
</reference>
<proteinExistence type="predicted"/>
<name>A0ACA9PV41_9GLOM</name>
<keyword evidence="2" id="KW-1185">Reference proteome</keyword>
<dbReference type="Proteomes" id="UP000789702">
    <property type="component" value="Unassembled WGS sequence"/>
</dbReference>
<feature type="non-terminal residue" evidence="1">
    <location>
        <position position="129"/>
    </location>
</feature>
<organism evidence="1 2">
    <name type="scientific">Dentiscutata heterogama</name>
    <dbReference type="NCBI Taxonomy" id="1316150"/>
    <lineage>
        <taxon>Eukaryota</taxon>
        <taxon>Fungi</taxon>
        <taxon>Fungi incertae sedis</taxon>
        <taxon>Mucoromycota</taxon>
        <taxon>Glomeromycotina</taxon>
        <taxon>Glomeromycetes</taxon>
        <taxon>Diversisporales</taxon>
        <taxon>Gigasporaceae</taxon>
        <taxon>Dentiscutata</taxon>
    </lineage>
</organism>
<gene>
    <name evidence="1" type="ORF">DHETER_LOCUS13042</name>
</gene>
<comment type="caution">
    <text evidence="1">The sequence shown here is derived from an EMBL/GenBank/DDBJ whole genome shotgun (WGS) entry which is preliminary data.</text>
</comment>
<sequence>MPKVYSRHEIRKFFHDNVDKTLIICDFCERSYKSNTSVSNLKRHFLKHHKNEYQSILQRYLEKKQNVLHKKDLIDLGNIRESVNLRNVQVSEENIDEYITEEEAEEVVSSGEVGLSNVVEKKDDFINKI</sequence>